<gene>
    <name evidence="2" type="ORF">C1631_017155</name>
</gene>
<dbReference type="InterPro" id="IPR049241">
    <property type="entry name" value="DUF6876"/>
</dbReference>
<evidence type="ECO:0000313" key="2">
    <source>
        <dbReference type="EMBL" id="PWN68423.1"/>
    </source>
</evidence>
<dbReference type="Proteomes" id="UP000236594">
    <property type="component" value="Unassembled WGS sequence"/>
</dbReference>
<protein>
    <recommendedName>
        <fullName evidence="1">DUF6876 domain-containing protein</fullName>
    </recommendedName>
</protein>
<proteinExistence type="predicted"/>
<comment type="caution">
    <text evidence="2">The sequence shown here is derived from an EMBL/GenBank/DDBJ whole genome shotgun (WGS) entry which is preliminary data.</text>
</comment>
<sequence>MISNKHTKIKNSANDLYDIYTFPDKLYEYKEGHKMTEGINNIAVYENCFWLLDLILNQQDYPGLDCEVQNWELQKIENGLFDLSCSRENKMIIHEVKGLQTGFYFDDFTIMKKGNIFCLPIEKELY</sequence>
<evidence type="ECO:0000313" key="3">
    <source>
        <dbReference type="Proteomes" id="UP000236594"/>
    </source>
</evidence>
<feature type="domain" description="DUF6876" evidence="1">
    <location>
        <begin position="20"/>
        <end position="122"/>
    </location>
</feature>
<dbReference type="RefSeq" id="WP_103247573.1">
    <property type="nucleotide sequence ID" value="NZ_PPED02000004.1"/>
</dbReference>
<dbReference type="Pfam" id="PF21781">
    <property type="entry name" value="DUF6876"/>
    <property type="match status" value="1"/>
</dbReference>
<dbReference type="EMBL" id="PPED02000004">
    <property type="protein sequence ID" value="PWN68423.1"/>
    <property type="molecule type" value="Genomic_DNA"/>
</dbReference>
<name>A0A316X7U0_9FLAO</name>
<accession>A0A316X7U0</accession>
<reference evidence="2 3" key="1">
    <citation type="submission" date="2018-04" db="EMBL/GenBank/DDBJ databases">
        <title>Draft Genome Sequence of Phosphate-Solubilizing Chryseobacterium sp. ISE14 that is a Biocontrol and Plant Growth-Promoting Rhizobacterium Isolated from Cucumber.</title>
        <authorList>
            <person name="Jeong J.-J."/>
            <person name="Sang M.K."/>
            <person name="Choi I.-G."/>
            <person name="Kim K.D."/>
        </authorList>
    </citation>
    <scope>NUCLEOTIDE SEQUENCE [LARGE SCALE GENOMIC DNA]</scope>
    <source>
        <strain evidence="2 3">ISE14</strain>
    </source>
</reference>
<keyword evidence="3" id="KW-1185">Reference proteome</keyword>
<organism evidence="2 3">
    <name type="scientific">Chryseobacterium phosphatilyticum</name>
    <dbReference type="NCBI Taxonomy" id="475075"/>
    <lineage>
        <taxon>Bacteria</taxon>
        <taxon>Pseudomonadati</taxon>
        <taxon>Bacteroidota</taxon>
        <taxon>Flavobacteriia</taxon>
        <taxon>Flavobacteriales</taxon>
        <taxon>Weeksellaceae</taxon>
        <taxon>Chryseobacterium group</taxon>
        <taxon>Chryseobacterium</taxon>
    </lineage>
</organism>
<dbReference type="AlphaFoldDB" id="A0A316X7U0"/>
<dbReference type="OrthoDB" id="1257926at2"/>
<evidence type="ECO:0000259" key="1">
    <source>
        <dbReference type="Pfam" id="PF21781"/>
    </source>
</evidence>